<dbReference type="SUPFAM" id="SSF102891">
    <property type="entry name" value="Hypothetical protein Ta1206"/>
    <property type="match status" value="1"/>
</dbReference>
<accession>A0AAV4LAI0</accession>
<dbReference type="Proteomes" id="UP001057291">
    <property type="component" value="Unassembled WGS sequence"/>
</dbReference>
<dbReference type="EMBL" id="BOQE01000001">
    <property type="protein sequence ID" value="GIM44811.1"/>
    <property type="molecule type" value="Genomic_DNA"/>
</dbReference>
<keyword evidence="2" id="KW-1185">Reference proteome</keyword>
<gene>
    <name evidence="1" type="ORF">DNHGIG_03600</name>
</gene>
<comment type="caution">
    <text evidence="1">The sequence shown here is derived from an EMBL/GenBank/DDBJ whole genome shotgun (WGS) entry which is preliminary data.</text>
</comment>
<dbReference type="AlphaFoldDB" id="A0AAV4LAI0"/>
<protein>
    <recommendedName>
        <fullName evidence="3">DUF1805 domain-containing protein</fullName>
    </recommendedName>
</protein>
<reference evidence="1" key="1">
    <citation type="journal article" date="2023" name="Int. J. Syst. Evol. Microbiol.">
        <title>Collibacillus ludicampi gen. nov., sp. nov., a new soil bacterium of the family Alicyclobacillaceae.</title>
        <authorList>
            <person name="Jojima T."/>
            <person name="Ioku Y."/>
            <person name="Fukuta Y."/>
            <person name="Shirasaka N."/>
            <person name="Matsumura Y."/>
            <person name="Mori M."/>
        </authorList>
    </citation>
    <scope>NUCLEOTIDE SEQUENCE</scope>
    <source>
        <strain evidence="1">TP075</strain>
    </source>
</reference>
<sequence>MVSMIPMTVDGQTVIGIHVALPKTNLLAITTNIGYIMCGALDIQLLNERLSEREIIAARMVGVKTLEELLKGTVESSTFKAQELGIVPGTSGREALRIMLSAQTNTPARS</sequence>
<evidence type="ECO:0008006" key="3">
    <source>
        <dbReference type="Google" id="ProtNLM"/>
    </source>
</evidence>
<dbReference type="InterPro" id="IPR036493">
    <property type="entry name" value="YunC_sf"/>
</dbReference>
<evidence type="ECO:0000313" key="1">
    <source>
        <dbReference type="EMBL" id="GIM44811.1"/>
    </source>
</evidence>
<proteinExistence type="predicted"/>
<dbReference type="Gene3D" id="3.30.1980.10">
    <property type="entry name" value="Hypothetical protein YunC"/>
    <property type="match status" value="1"/>
</dbReference>
<dbReference type="InterPro" id="IPR014931">
    <property type="entry name" value="DUF1805"/>
</dbReference>
<name>A0AAV4LAI0_9BACL</name>
<organism evidence="1 2">
    <name type="scientific">Collibacillus ludicampi</name>
    <dbReference type="NCBI Taxonomy" id="2771369"/>
    <lineage>
        <taxon>Bacteria</taxon>
        <taxon>Bacillati</taxon>
        <taxon>Bacillota</taxon>
        <taxon>Bacilli</taxon>
        <taxon>Bacillales</taxon>
        <taxon>Alicyclobacillaceae</taxon>
        <taxon>Collibacillus</taxon>
    </lineage>
</organism>
<evidence type="ECO:0000313" key="2">
    <source>
        <dbReference type="Proteomes" id="UP001057291"/>
    </source>
</evidence>
<dbReference type="RefSeq" id="WP_282198066.1">
    <property type="nucleotide sequence ID" value="NZ_BOQE01000001.1"/>
</dbReference>
<dbReference type="Pfam" id="PF08827">
    <property type="entry name" value="DUF1805"/>
    <property type="match status" value="1"/>
</dbReference>